<dbReference type="Proteomes" id="UP000035721">
    <property type="component" value="Unassembled WGS sequence"/>
</dbReference>
<dbReference type="CDD" id="cd01392">
    <property type="entry name" value="HTH_LacI"/>
    <property type="match status" value="1"/>
</dbReference>
<dbReference type="InterPro" id="IPR028082">
    <property type="entry name" value="Peripla_BP_I"/>
</dbReference>
<dbReference type="CDD" id="cd06267">
    <property type="entry name" value="PBP1_LacI_sugar_binding-like"/>
    <property type="match status" value="1"/>
</dbReference>
<dbReference type="Pfam" id="PF13377">
    <property type="entry name" value="Peripla_BP_3"/>
    <property type="match status" value="1"/>
</dbReference>
<dbReference type="Gene3D" id="1.10.260.40">
    <property type="entry name" value="lambda repressor-like DNA-binding domains"/>
    <property type="match status" value="1"/>
</dbReference>
<evidence type="ECO:0000259" key="4">
    <source>
        <dbReference type="SMART" id="SM00354"/>
    </source>
</evidence>
<dbReference type="InterPro" id="IPR010982">
    <property type="entry name" value="Lambda_DNA-bd_dom_sf"/>
</dbReference>
<dbReference type="STRING" id="1194083.BN12_70016"/>
<dbReference type="InterPro" id="IPR000843">
    <property type="entry name" value="HTH_LacI"/>
</dbReference>
<dbReference type="Gene3D" id="3.40.50.2300">
    <property type="match status" value="2"/>
</dbReference>
<keyword evidence="6" id="KW-1185">Reference proteome</keyword>
<evidence type="ECO:0000256" key="1">
    <source>
        <dbReference type="ARBA" id="ARBA00023015"/>
    </source>
</evidence>
<reference evidence="5 6" key="1">
    <citation type="journal article" date="2013" name="ISME J.">
        <title>A metabolic model for members of the genus Tetrasphaera involved in enhanced biological phosphorus removal.</title>
        <authorList>
            <person name="Kristiansen R."/>
            <person name="Nguyen H.T.T."/>
            <person name="Saunders A.M."/>
            <person name="Nielsen J.L."/>
            <person name="Wimmer R."/>
            <person name="Le V.Q."/>
            <person name="McIlroy S.J."/>
            <person name="Petrovski S."/>
            <person name="Seviour R.J."/>
            <person name="Calteau A."/>
            <person name="Nielsen K.L."/>
            <person name="Nielsen P.H."/>
        </authorList>
    </citation>
    <scope>NUCLEOTIDE SEQUENCE [LARGE SCALE GENOMIC DNA]</scope>
    <source>
        <strain evidence="5 6">T1-X7</strain>
    </source>
</reference>
<evidence type="ECO:0000313" key="5">
    <source>
        <dbReference type="EMBL" id="CCH80000.1"/>
    </source>
</evidence>
<evidence type="ECO:0000256" key="2">
    <source>
        <dbReference type="ARBA" id="ARBA00023125"/>
    </source>
</evidence>
<gene>
    <name evidence="5" type="ORF">BN12_70016</name>
</gene>
<dbReference type="AlphaFoldDB" id="A0A077M7G9"/>
<dbReference type="PANTHER" id="PTHR30146">
    <property type="entry name" value="LACI-RELATED TRANSCRIPTIONAL REPRESSOR"/>
    <property type="match status" value="1"/>
</dbReference>
<keyword evidence="2" id="KW-0238">DNA-binding</keyword>
<dbReference type="InterPro" id="IPR046335">
    <property type="entry name" value="LacI/GalR-like_sensor"/>
</dbReference>
<organism evidence="5 6">
    <name type="scientific">Nostocoides japonicum T1-X7</name>
    <dbReference type="NCBI Taxonomy" id="1194083"/>
    <lineage>
        <taxon>Bacteria</taxon>
        <taxon>Bacillati</taxon>
        <taxon>Actinomycetota</taxon>
        <taxon>Actinomycetes</taxon>
        <taxon>Micrococcales</taxon>
        <taxon>Intrasporangiaceae</taxon>
        <taxon>Nostocoides</taxon>
    </lineage>
</organism>
<dbReference type="Pfam" id="PF00356">
    <property type="entry name" value="LacI"/>
    <property type="match status" value="1"/>
</dbReference>
<evidence type="ECO:0000256" key="3">
    <source>
        <dbReference type="ARBA" id="ARBA00023163"/>
    </source>
</evidence>
<keyword evidence="3" id="KW-0804">Transcription</keyword>
<proteinExistence type="predicted"/>
<sequence length="356" mass="37234">MDSDVDRGSGTGRSRIADVAALAGVSPATVSRSLSGQGNVSAQTRERVRDAARRLSYVPSPLASGLASGRTRTIGVVVPFLTRWYFGSVVSGVTRVMEAAGYDVLLYHLGSAADRDRFFARMPLARRVDGVLSLCMPLTEDHTLALRALDIPLVSVGSRMAGLPSVCIDDVAAAHAAVNHLINLGHENIAFVGGIPDDPGFGFVSSELRLRGYRSAMGAAGLAPPSALEVFGRYGIDGGATAMARLLSGARLPTAVFAEYDELAFGALWSLRRAGLAIPQDVSVVGLDDHEMAEVLDLTTVGQDAASQGSLAATMLLETLDGRSDTPPTDIVLPTELRVRGTTAPPRRGVGVVPST</sequence>
<dbReference type="SMART" id="SM00354">
    <property type="entry name" value="HTH_LACI"/>
    <property type="match status" value="1"/>
</dbReference>
<comment type="caution">
    <text evidence="5">The sequence shown here is derived from an EMBL/GenBank/DDBJ whole genome shotgun (WGS) entry which is preliminary data.</text>
</comment>
<accession>A0A077M7G9</accession>
<keyword evidence="1" id="KW-0805">Transcription regulation</keyword>
<dbReference type="PANTHER" id="PTHR30146:SF109">
    <property type="entry name" value="HTH-TYPE TRANSCRIPTIONAL REGULATOR GALS"/>
    <property type="match status" value="1"/>
</dbReference>
<dbReference type="EMBL" id="CAJB01000403">
    <property type="protein sequence ID" value="CCH80000.1"/>
    <property type="molecule type" value="Genomic_DNA"/>
</dbReference>
<protein>
    <submittedName>
        <fullName evidence="5">Transcriptional regulator, LacI family</fullName>
    </submittedName>
</protein>
<feature type="domain" description="HTH lacI-type" evidence="4">
    <location>
        <begin position="13"/>
        <end position="83"/>
    </location>
</feature>
<dbReference type="GO" id="GO:0003700">
    <property type="term" value="F:DNA-binding transcription factor activity"/>
    <property type="evidence" value="ECO:0007669"/>
    <property type="project" value="TreeGrafter"/>
</dbReference>
<dbReference type="SUPFAM" id="SSF53822">
    <property type="entry name" value="Periplasmic binding protein-like I"/>
    <property type="match status" value="1"/>
</dbReference>
<evidence type="ECO:0000313" key="6">
    <source>
        <dbReference type="Proteomes" id="UP000035721"/>
    </source>
</evidence>
<dbReference type="GO" id="GO:0000976">
    <property type="term" value="F:transcription cis-regulatory region binding"/>
    <property type="evidence" value="ECO:0007669"/>
    <property type="project" value="TreeGrafter"/>
</dbReference>
<name>A0A077M7G9_9MICO</name>
<dbReference type="SUPFAM" id="SSF47413">
    <property type="entry name" value="lambda repressor-like DNA-binding domains"/>
    <property type="match status" value="1"/>
</dbReference>